<keyword evidence="1" id="KW-1133">Transmembrane helix</keyword>
<protein>
    <submittedName>
        <fullName evidence="2">Uncharacterized protein</fullName>
    </submittedName>
</protein>
<reference evidence="2 3" key="1">
    <citation type="submission" date="2016-10" db="EMBL/GenBank/DDBJ databases">
        <authorList>
            <person name="de Groot N.N."/>
        </authorList>
    </citation>
    <scope>NUCLEOTIDE SEQUENCE [LARGE SCALE GENOMIC DNA]</scope>
    <source>
        <strain evidence="2 3">DSM 18684</strain>
    </source>
</reference>
<dbReference type="STRING" id="414048.SAMN04489864_11068"/>
<feature type="transmembrane region" description="Helical" evidence="1">
    <location>
        <begin position="12"/>
        <end position="33"/>
    </location>
</feature>
<organism evidence="2 3">
    <name type="scientific">Pedobacter insulae</name>
    <dbReference type="NCBI Taxonomy" id="414048"/>
    <lineage>
        <taxon>Bacteria</taxon>
        <taxon>Pseudomonadati</taxon>
        <taxon>Bacteroidota</taxon>
        <taxon>Sphingobacteriia</taxon>
        <taxon>Sphingobacteriales</taxon>
        <taxon>Sphingobacteriaceae</taxon>
        <taxon>Pedobacter</taxon>
    </lineage>
</organism>
<proteinExistence type="predicted"/>
<name>A0A1I2ZIZ8_9SPHI</name>
<keyword evidence="1" id="KW-0472">Membrane</keyword>
<keyword evidence="1" id="KW-0812">Transmembrane</keyword>
<sequence>MNELFKNITWTQYLLVVGGAAFIYYLLVLLLYFRKEVWKKLGLKEDVSDEDEPIQSDGDLNENTGGELMDDLERTVKEIGHSILVPGNKATKPELIDQLKASVANFGGLSRPGYRYALNNYIMEKARENCGINLSEEELEEAWKSLSR</sequence>
<dbReference type="Proteomes" id="UP000199666">
    <property type="component" value="Unassembled WGS sequence"/>
</dbReference>
<dbReference type="EMBL" id="FOPP01000010">
    <property type="protein sequence ID" value="SFH37837.1"/>
    <property type="molecule type" value="Genomic_DNA"/>
</dbReference>
<evidence type="ECO:0000256" key="1">
    <source>
        <dbReference type="SAM" id="Phobius"/>
    </source>
</evidence>
<evidence type="ECO:0000313" key="2">
    <source>
        <dbReference type="EMBL" id="SFH37837.1"/>
    </source>
</evidence>
<evidence type="ECO:0000313" key="3">
    <source>
        <dbReference type="Proteomes" id="UP000199666"/>
    </source>
</evidence>
<accession>A0A1I2ZIZ8</accession>
<gene>
    <name evidence="2" type="ORF">SAMN04489864_11068</name>
</gene>
<dbReference type="AlphaFoldDB" id="A0A1I2ZIZ8"/>
<keyword evidence="3" id="KW-1185">Reference proteome</keyword>